<dbReference type="GO" id="GO:0003677">
    <property type="term" value="F:DNA binding"/>
    <property type="evidence" value="ECO:0007669"/>
    <property type="project" value="InterPro"/>
</dbReference>
<feature type="domain" description="RNA polymerase sigma-70 region 2" evidence="5">
    <location>
        <begin position="25"/>
        <end position="90"/>
    </location>
</feature>
<evidence type="ECO:0000256" key="2">
    <source>
        <dbReference type="ARBA" id="ARBA00023015"/>
    </source>
</evidence>
<feature type="domain" description="RNA polymerase sigma factor 70 region 4 type 2" evidence="6">
    <location>
        <begin position="131"/>
        <end position="182"/>
    </location>
</feature>
<organism evidence="7 8">
    <name type="scientific">candidate division LCP-89 bacterium B3_LCP</name>
    <dbReference type="NCBI Taxonomy" id="2012998"/>
    <lineage>
        <taxon>Bacteria</taxon>
        <taxon>Pseudomonadati</taxon>
        <taxon>Bacteria division LCP-89</taxon>
    </lineage>
</organism>
<dbReference type="SUPFAM" id="SSF88946">
    <property type="entry name" value="Sigma2 domain of RNA polymerase sigma factors"/>
    <property type="match status" value="1"/>
</dbReference>
<dbReference type="InterPro" id="IPR013325">
    <property type="entry name" value="RNA_pol_sigma_r2"/>
</dbReference>
<dbReference type="InterPro" id="IPR039425">
    <property type="entry name" value="RNA_pol_sigma-70-like"/>
</dbReference>
<dbReference type="Gene3D" id="1.10.1740.10">
    <property type="match status" value="1"/>
</dbReference>
<comment type="similarity">
    <text evidence="1">Belongs to the sigma-70 factor family. ECF subfamily.</text>
</comment>
<evidence type="ECO:0008006" key="9">
    <source>
        <dbReference type="Google" id="ProtNLM"/>
    </source>
</evidence>
<comment type="caution">
    <text evidence="7">The sequence shown here is derived from an EMBL/GenBank/DDBJ whole genome shotgun (WGS) entry which is preliminary data.</text>
</comment>
<dbReference type="PANTHER" id="PTHR43133:SF46">
    <property type="entry name" value="RNA POLYMERASE SIGMA-70 FACTOR ECF SUBFAMILY"/>
    <property type="match status" value="1"/>
</dbReference>
<evidence type="ECO:0000259" key="6">
    <source>
        <dbReference type="Pfam" id="PF08281"/>
    </source>
</evidence>
<evidence type="ECO:0000256" key="1">
    <source>
        <dbReference type="ARBA" id="ARBA00010641"/>
    </source>
</evidence>
<evidence type="ECO:0000313" key="8">
    <source>
        <dbReference type="Proteomes" id="UP000319619"/>
    </source>
</evidence>
<gene>
    <name evidence="7" type="ORF">CEE37_05355</name>
</gene>
<dbReference type="InterPro" id="IPR013324">
    <property type="entry name" value="RNA_pol_sigma_r3/r4-like"/>
</dbReference>
<dbReference type="GO" id="GO:0016987">
    <property type="term" value="F:sigma factor activity"/>
    <property type="evidence" value="ECO:0007669"/>
    <property type="project" value="UniProtKB-KW"/>
</dbReference>
<proteinExistence type="inferred from homology"/>
<keyword evidence="4" id="KW-0804">Transcription</keyword>
<reference evidence="7 8" key="1">
    <citation type="submission" date="2017-06" db="EMBL/GenBank/DDBJ databases">
        <title>Novel microbial phyla capable of carbon fixation and sulfur reduction in deep-sea sediments.</title>
        <authorList>
            <person name="Huang J."/>
            <person name="Baker B."/>
            <person name="Wang Y."/>
        </authorList>
    </citation>
    <scope>NUCLEOTIDE SEQUENCE [LARGE SCALE GENOMIC DNA]</scope>
    <source>
        <strain evidence="7">B3_LCP</strain>
    </source>
</reference>
<dbReference type="SUPFAM" id="SSF88659">
    <property type="entry name" value="Sigma3 and sigma4 domains of RNA polymerase sigma factors"/>
    <property type="match status" value="1"/>
</dbReference>
<dbReference type="Pfam" id="PF04542">
    <property type="entry name" value="Sigma70_r2"/>
    <property type="match status" value="1"/>
</dbReference>
<dbReference type="EMBL" id="NJBN01000003">
    <property type="protein sequence ID" value="TKJ41095.1"/>
    <property type="molecule type" value="Genomic_DNA"/>
</dbReference>
<dbReference type="PANTHER" id="PTHR43133">
    <property type="entry name" value="RNA POLYMERASE ECF-TYPE SIGMA FACTO"/>
    <property type="match status" value="1"/>
</dbReference>
<dbReference type="Gene3D" id="1.10.10.10">
    <property type="entry name" value="Winged helix-like DNA-binding domain superfamily/Winged helix DNA-binding domain"/>
    <property type="match status" value="1"/>
</dbReference>
<dbReference type="AlphaFoldDB" id="A0A532V1M2"/>
<evidence type="ECO:0000256" key="4">
    <source>
        <dbReference type="ARBA" id="ARBA00023163"/>
    </source>
</evidence>
<sequence length="203" mass="22896">MGSQRDKDLVTRAVSGDVPAKTEIVSRHQDLVYNLALKLVGNQEEAENILQETFLKIFEKLDTFRGDSSLQTWIYRIATNAALMSIRQRKGGVITFDEEVDFTPTAKYERMLRSLSSDPLDQLLDAEFKGALQKAMDDLPDSWRIPFVLKDIEGLSLKEISDQLDTTVPSVKAALHRGRNALRDSLADFIDSYKGNSEKEKSL</sequence>
<keyword evidence="3" id="KW-0731">Sigma factor</keyword>
<dbReference type="InterPro" id="IPR007627">
    <property type="entry name" value="RNA_pol_sigma70_r2"/>
</dbReference>
<dbReference type="Proteomes" id="UP000319619">
    <property type="component" value="Unassembled WGS sequence"/>
</dbReference>
<evidence type="ECO:0000313" key="7">
    <source>
        <dbReference type="EMBL" id="TKJ41095.1"/>
    </source>
</evidence>
<dbReference type="NCBIfam" id="TIGR02937">
    <property type="entry name" value="sigma70-ECF"/>
    <property type="match status" value="1"/>
</dbReference>
<dbReference type="InterPro" id="IPR013249">
    <property type="entry name" value="RNA_pol_sigma70_r4_t2"/>
</dbReference>
<dbReference type="InterPro" id="IPR014284">
    <property type="entry name" value="RNA_pol_sigma-70_dom"/>
</dbReference>
<keyword evidence="2" id="KW-0805">Transcription regulation</keyword>
<dbReference type="GO" id="GO:0006352">
    <property type="term" value="P:DNA-templated transcription initiation"/>
    <property type="evidence" value="ECO:0007669"/>
    <property type="project" value="InterPro"/>
</dbReference>
<evidence type="ECO:0000256" key="3">
    <source>
        <dbReference type="ARBA" id="ARBA00023082"/>
    </source>
</evidence>
<protein>
    <recommendedName>
        <fullName evidence="9">RNA polymerase subunit sigma-24</fullName>
    </recommendedName>
</protein>
<accession>A0A532V1M2</accession>
<name>A0A532V1M2_UNCL8</name>
<dbReference type="Pfam" id="PF08281">
    <property type="entry name" value="Sigma70_r4_2"/>
    <property type="match status" value="1"/>
</dbReference>
<dbReference type="CDD" id="cd06171">
    <property type="entry name" value="Sigma70_r4"/>
    <property type="match status" value="1"/>
</dbReference>
<dbReference type="InterPro" id="IPR036388">
    <property type="entry name" value="WH-like_DNA-bd_sf"/>
</dbReference>
<evidence type="ECO:0000259" key="5">
    <source>
        <dbReference type="Pfam" id="PF04542"/>
    </source>
</evidence>